<dbReference type="Proteomes" id="UP001611263">
    <property type="component" value="Unassembled WGS sequence"/>
</dbReference>
<dbReference type="Gene3D" id="6.10.140.530">
    <property type="match status" value="1"/>
</dbReference>
<keyword evidence="4" id="KW-1185">Reference proteome</keyword>
<dbReference type="GeneID" id="93509528"/>
<name>A0ABW7TPD5_9NOCA</name>
<feature type="domain" description="Helicase-associated" evidence="2">
    <location>
        <begin position="119"/>
        <end position="162"/>
    </location>
</feature>
<accession>A0ABW7TPD5</accession>
<sequence length="169" mass="18713">MQRRNYTQGSLSAERTEILAGLGVEFTPLRNKWEAGIAALLDYRREYGDTFVPQRYVAPGRVSPGGVGRPSPPRPPHRPAVARANRRTRQCRNDLGRPRPPVGAGARRAGGLLPGTRHRAGTVRLPHRDGFALGAWLRTQRIARRDGTIGEQRIAALDELGMDWGTYSE</sequence>
<proteinExistence type="predicted"/>
<dbReference type="PANTHER" id="PTHR33418:SF1">
    <property type="entry name" value="HELICASE-ASSOCIATED DOMAIN-CONTAINING PROTEIN"/>
    <property type="match status" value="1"/>
</dbReference>
<organism evidence="3 4">
    <name type="scientific">Nocardia carnea</name>
    <dbReference type="NCBI Taxonomy" id="37328"/>
    <lineage>
        <taxon>Bacteria</taxon>
        <taxon>Bacillati</taxon>
        <taxon>Actinomycetota</taxon>
        <taxon>Actinomycetes</taxon>
        <taxon>Mycobacteriales</taxon>
        <taxon>Nocardiaceae</taxon>
        <taxon>Nocardia</taxon>
    </lineage>
</organism>
<comment type="caution">
    <text evidence="3">The sequence shown here is derived from an EMBL/GenBank/DDBJ whole genome shotgun (WGS) entry which is preliminary data.</text>
</comment>
<dbReference type="PANTHER" id="PTHR33418">
    <property type="entry name" value="HELICASE-ASSOCIATED"/>
    <property type="match status" value="1"/>
</dbReference>
<gene>
    <name evidence="3" type="ORF">ACH4WX_19495</name>
</gene>
<dbReference type="Pfam" id="PF03457">
    <property type="entry name" value="HA"/>
    <property type="match status" value="1"/>
</dbReference>
<evidence type="ECO:0000256" key="1">
    <source>
        <dbReference type="SAM" id="MobiDB-lite"/>
    </source>
</evidence>
<evidence type="ECO:0000259" key="2">
    <source>
        <dbReference type="Pfam" id="PF03457"/>
    </source>
</evidence>
<feature type="region of interest" description="Disordered" evidence="1">
    <location>
        <begin position="60"/>
        <end position="119"/>
    </location>
</feature>
<evidence type="ECO:0000313" key="4">
    <source>
        <dbReference type="Proteomes" id="UP001611263"/>
    </source>
</evidence>
<feature type="compositionally biased region" description="Low complexity" evidence="1">
    <location>
        <begin position="102"/>
        <end position="115"/>
    </location>
</feature>
<dbReference type="RefSeq" id="WP_157170396.1">
    <property type="nucleotide sequence ID" value="NZ_JBIRUQ010000004.1"/>
</dbReference>
<protein>
    <submittedName>
        <fullName evidence="3">Helicase associated domain-containing protein</fullName>
    </submittedName>
</protein>
<reference evidence="3 4" key="1">
    <citation type="submission" date="2024-10" db="EMBL/GenBank/DDBJ databases">
        <title>The Natural Products Discovery Center: Release of the First 8490 Sequenced Strains for Exploring Actinobacteria Biosynthetic Diversity.</title>
        <authorList>
            <person name="Kalkreuter E."/>
            <person name="Kautsar S.A."/>
            <person name="Yang D."/>
            <person name="Bader C.D."/>
            <person name="Teijaro C.N."/>
            <person name="Fluegel L."/>
            <person name="Davis C.M."/>
            <person name="Simpson J.R."/>
            <person name="Lauterbach L."/>
            <person name="Steele A.D."/>
            <person name="Gui C."/>
            <person name="Meng S."/>
            <person name="Li G."/>
            <person name="Viehrig K."/>
            <person name="Ye F."/>
            <person name="Su P."/>
            <person name="Kiefer A.F."/>
            <person name="Nichols A."/>
            <person name="Cepeda A.J."/>
            <person name="Yan W."/>
            <person name="Fan B."/>
            <person name="Jiang Y."/>
            <person name="Adhikari A."/>
            <person name="Zheng C.-J."/>
            <person name="Schuster L."/>
            <person name="Cowan T.M."/>
            <person name="Smanski M.J."/>
            <person name="Chevrette M.G."/>
            <person name="De Carvalho L.P.S."/>
            <person name="Shen B."/>
        </authorList>
    </citation>
    <scope>NUCLEOTIDE SEQUENCE [LARGE SCALE GENOMIC DNA]</scope>
    <source>
        <strain evidence="3 4">NPDC020568</strain>
    </source>
</reference>
<dbReference type="InterPro" id="IPR005114">
    <property type="entry name" value="Helicase_assoc"/>
</dbReference>
<evidence type="ECO:0000313" key="3">
    <source>
        <dbReference type="EMBL" id="MFI1462903.1"/>
    </source>
</evidence>
<dbReference type="EMBL" id="JBIRUQ010000004">
    <property type="protein sequence ID" value="MFI1462903.1"/>
    <property type="molecule type" value="Genomic_DNA"/>
</dbReference>